<evidence type="ECO:0000313" key="8">
    <source>
        <dbReference type="EMBL" id="KTD35445.1"/>
    </source>
</evidence>
<evidence type="ECO:0000256" key="7">
    <source>
        <dbReference type="SAM" id="SignalP"/>
    </source>
</evidence>
<dbReference type="OrthoDB" id="581172at2"/>
<evidence type="ECO:0000313" key="10">
    <source>
        <dbReference type="Proteomes" id="UP000054985"/>
    </source>
</evidence>
<dbReference type="Proteomes" id="UP000054985">
    <property type="component" value="Unassembled WGS sequence"/>
</dbReference>
<accession>A0A378JVH7</accession>
<feature type="coiled-coil region" evidence="6">
    <location>
        <begin position="355"/>
        <end position="382"/>
    </location>
</feature>
<feature type="signal peptide" evidence="7">
    <location>
        <begin position="1"/>
        <end position="28"/>
    </location>
</feature>
<evidence type="ECO:0000256" key="5">
    <source>
        <dbReference type="ARBA" id="ARBA00023237"/>
    </source>
</evidence>
<protein>
    <submittedName>
        <fullName evidence="9">Outer membrane component of multidrug efflux pump</fullName>
    </submittedName>
</protein>
<keyword evidence="5" id="KW-0998">Cell outer membrane</keyword>
<feature type="chain" id="PRO_5016746610" evidence="7">
    <location>
        <begin position="29"/>
        <end position="477"/>
    </location>
</feature>
<dbReference type="SUPFAM" id="SSF56954">
    <property type="entry name" value="Outer membrane efflux proteins (OEP)"/>
    <property type="match status" value="1"/>
</dbReference>
<evidence type="ECO:0000313" key="11">
    <source>
        <dbReference type="Proteomes" id="UP000254040"/>
    </source>
</evidence>
<sequence>MSTAQFSKPLLVLIGLSVLLCSSASVYASEKTQQLNLIDVLKSIDNHYPQVKIAHLEVVKASGALTNAKGQFDPTLEATTRSQPAGGYINNYGDTQLTVPTLYNGVKLFAGYRNGEGNWPIYYQNYLTNSGGEYRAGLSLPLARDRLIDKERTGLLSSAQLILMKQQDSEAIKIKIYQEAIKAYWQWVEAGLQLKTFKQLLQLAQKRQIAIEQQAKQGDLPRLAISENLQQIIQREQLLNQGHMIFEQAAINLSLYFRDPKGKPQIPDQRSLPALAKHAVPHAGSNVPLIEHPGIKKLNFYANMMKLKRNQARNELLPQLDATAYTFKQNGTGGYPLMIPQAAMVGVSFKFPLFQRQAKGNLIQAESELRQIRVEKRFLLEQLNNEFANILIGINRGIRQVSLLKKELSLALQVQQGETKKFYQGDSTLFLVNQREQSTTQVQLNSLHAQVQLEELKARARFFASTLTTNTVIKQMK</sequence>
<dbReference type="STRING" id="39962.Lmor_0892"/>
<reference evidence="9 11" key="2">
    <citation type="submission" date="2018-06" db="EMBL/GenBank/DDBJ databases">
        <authorList>
            <consortium name="Pathogen Informatics"/>
            <person name="Doyle S."/>
        </authorList>
    </citation>
    <scope>NUCLEOTIDE SEQUENCE [LARGE SCALE GENOMIC DNA]</scope>
    <source>
        <strain evidence="9 11">NCTC12239</strain>
    </source>
</reference>
<keyword evidence="10" id="KW-1185">Reference proteome</keyword>
<reference evidence="8 10" key="1">
    <citation type="submission" date="2015-11" db="EMBL/GenBank/DDBJ databases">
        <title>Genomic analysis of 38 Legionella species identifies large and diverse effector repertoires.</title>
        <authorList>
            <person name="Burstein D."/>
            <person name="Amaro F."/>
            <person name="Zusman T."/>
            <person name="Lifshitz Z."/>
            <person name="Cohen O."/>
            <person name="Gilbert J.A."/>
            <person name="Pupko T."/>
            <person name="Shuman H.A."/>
            <person name="Segal G."/>
        </authorList>
    </citation>
    <scope>NUCLEOTIDE SEQUENCE [LARGE SCALE GENOMIC DNA]</scope>
    <source>
        <strain evidence="8 10">ATCC 43877</strain>
    </source>
</reference>
<dbReference type="EMBL" id="LNYN01000014">
    <property type="protein sequence ID" value="KTD35445.1"/>
    <property type="molecule type" value="Genomic_DNA"/>
</dbReference>
<dbReference type="GO" id="GO:1990281">
    <property type="term" value="C:efflux pump complex"/>
    <property type="evidence" value="ECO:0007669"/>
    <property type="project" value="TreeGrafter"/>
</dbReference>
<name>A0A378JVH7_9GAMM</name>
<dbReference type="GO" id="GO:0015288">
    <property type="term" value="F:porin activity"/>
    <property type="evidence" value="ECO:0007669"/>
    <property type="project" value="TreeGrafter"/>
</dbReference>
<dbReference type="Gene3D" id="1.20.1600.10">
    <property type="entry name" value="Outer membrane efflux proteins (OEP)"/>
    <property type="match status" value="1"/>
</dbReference>
<keyword evidence="2" id="KW-1134">Transmembrane beta strand</keyword>
<dbReference type="EMBL" id="UGOG01000001">
    <property type="protein sequence ID" value="STX62030.1"/>
    <property type="molecule type" value="Genomic_DNA"/>
</dbReference>
<dbReference type="RefSeq" id="WP_051190581.1">
    <property type="nucleotide sequence ID" value="NZ_CAAAJG010000002.1"/>
</dbReference>
<comment type="subcellular location">
    <subcellularLocation>
        <location evidence="1">Cell outer membrane</location>
    </subcellularLocation>
</comment>
<evidence type="ECO:0000256" key="4">
    <source>
        <dbReference type="ARBA" id="ARBA00023136"/>
    </source>
</evidence>
<dbReference type="AlphaFoldDB" id="A0A378JVH7"/>
<evidence type="ECO:0000256" key="3">
    <source>
        <dbReference type="ARBA" id="ARBA00022692"/>
    </source>
</evidence>
<keyword evidence="4" id="KW-0472">Membrane</keyword>
<dbReference type="InterPro" id="IPR051906">
    <property type="entry name" value="TolC-like"/>
</dbReference>
<organism evidence="9 11">
    <name type="scientific">Legionella moravica</name>
    <dbReference type="NCBI Taxonomy" id="39962"/>
    <lineage>
        <taxon>Bacteria</taxon>
        <taxon>Pseudomonadati</taxon>
        <taxon>Pseudomonadota</taxon>
        <taxon>Gammaproteobacteria</taxon>
        <taxon>Legionellales</taxon>
        <taxon>Legionellaceae</taxon>
        <taxon>Legionella</taxon>
    </lineage>
</organism>
<dbReference type="GO" id="GO:0015562">
    <property type="term" value="F:efflux transmembrane transporter activity"/>
    <property type="evidence" value="ECO:0007669"/>
    <property type="project" value="InterPro"/>
</dbReference>
<dbReference type="PANTHER" id="PTHR30026:SF21">
    <property type="entry name" value="SLR1270 PROTEIN"/>
    <property type="match status" value="1"/>
</dbReference>
<dbReference type="Proteomes" id="UP000254040">
    <property type="component" value="Unassembled WGS sequence"/>
</dbReference>
<dbReference type="PANTHER" id="PTHR30026">
    <property type="entry name" value="OUTER MEMBRANE PROTEIN TOLC"/>
    <property type="match status" value="1"/>
</dbReference>
<keyword evidence="3" id="KW-0812">Transmembrane</keyword>
<gene>
    <name evidence="8" type="ORF">Lmor_0892</name>
    <name evidence="9" type="ORF">NCTC12239_00948</name>
</gene>
<keyword evidence="6" id="KW-0175">Coiled coil</keyword>
<dbReference type="GO" id="GO:0009279">
    <property type="term" value="C:cell outer membrane"/>
    <property type="evidence" value="ECO:0007669"/>
    <property type="project" value="UniProtKB-SubCell"/>
</dbReference>
<evidence type="ECO:0000256" key="2">
    <source>
        <dbReference type="ARBA" id="ARBA00022452"/>
    </source>
</evidence>
<evidence type="ECO:0000256" key="1">
    <source>
        <dbReference type="ARBA" id="ARBA00004442"/>
    </source>
</evidence>
<evidence type="ECO:0000256" key="6">
    <source>
        <dbReference type="SAM" id="Coils"/>
    </source>
</evidence>
<proteinExistence type="predicted"/>
<evidence type="ECO:0000313" key="9">
    <source>
        <dbReference type="EMBL" id="STX62030.1"/>
    </source>
</evidence>
<keyword evidence="7" id="KW-0732">Signal</keyword>